<gene>
    <name evidence="1" type="ORF">Tci_039464</name>
</gene>
<name>A0A6L2M0C1_TANCI</name>
<accession>A0A6L2M0C1</accession>
<protein>
    <submittedName>
        <fullName evidence="1">Uncharacterized protein</fullName>
    </submittedName>
</protein>
<sequence>MLGDGRLLLGHFKIPCVCFNDGLVSLMADKDVMKLLECVPMFREVDAYVEEDVSVVEQHMIEVRFRNEHSEGLVIEEIVQAVRLNEDAKEDCDLLAETDLEFRNKSTKMKEKLSQENPSIDEIFDDFNSSLDNVIRTLSQDDMDMPRGMVTPDMDDDASISGLEANKVELELEDAEANVDLFVDLDQTYEEDFHSHLDEANVLSWNLKMRWWLQKSLIT</sequence>
<organism evidence="1">
    <name type="scientific">Tanacetum cinerariifolium</name>
    <name type="common">Dalmatian daisy</name>
    <name type="synonym">Chrysanthemum cinerariifolium</name>
    <dbReference type="NCBI Taxonomy" id="118510"/>
    <lineage>
        <taxon>Eukaryota</taxon>
        <taxon>Viridiplantae</taxon>
        <taxon>Streptophyta</taxon>
        <taxon>Embryophyta</taxon>
        <taxon>Tracheophyta</taxon>
        <taxon>Spermatophyta</taxon>
        <taxon>Magnoliopsida</taxon>
        <taxon>eudicotyledons</taxon>
        <taxon>Gunneridae</taxon>
        <taxon>Pentapetalae</taxon>
        <taxon>asterids</taxon>
        <taxon>campanulids</taxon>
        <taxon>Asterales</taxon>
        <taxon>Asteraceae</taxon>
        <taxon>Asteroideae</taxon>
        <taxon>Anthemideae</taxon>
        <taxon>Anthemidinae</taxon>
        <taxon>Tanacetum</taxon>
    </lineage>
</organism>
<evidence type="ECO:0000313" key="1">
    <source>
        <dbReference type="EMBL" id="GEU67486.1"/>
    </source>
</evidence>
<reference evidence="1" key="1">
    <citation type="journal article" date="2019" name="Sci. Rep.">
        <title>Draft genome of Tanacetum cinerariifolium, the natural source of mosquito coil.</title>
        <authorList>
            <person name="Yamashiro T."/>
            <person name="Shiraishi A."/>
            <person name="Satake H."/>
            <person name="Nakayama K."/>
        </authorList>
    </citation>
    <scope>NUCLEOTIDE SEQUENCE</scope>
</reference>
<proteinExistence type="predicted"/>
<dbReference type="EMBL" id="BKCJ010005574">
    <property type="protein sequence ID" value="GEU67486.1"/>
    <property type="molecule type" value="Genomic_DNA"/>
</dbReference>
<comment type="caution">
    <text evidence="1">The sequence shown here is derived from an EMBL/GenBank/DDBJ whole genome shotgun (WGS) entry which is preliminary data.</text>
</comment>
<dbReference type="AlphaFoldDB" id="A0A6L2M0C1"/>